<dbReference type="PANTHER" id="PTHR47642:SF6">
    <property type="entry name" value="ATP-DEPENDENT DNA HELICASE"/>
    <property type="match status" value="1"/>
</dbReference>
<evidence type="ECO:0000313" key="3">
    <source>
        <dbReference type="EMBL" id="PIZ96409.1"/>
    </source>
</evidence>
<dbReference type="InterPro" id="IPR010285">
    <property type="entry name" value="DNA_helicase_pif1-like_DEAD"/>
</dbReference>
<evidence type="ECO:0000256" key="1">
    <source>
        <dbReference type="SAM" id="MobiDB-lite"/>
    </source>
</evidence>
<evidence type="ECO:0000259" key="2">
    <source>
        <dbReference type="Pfam" id="PF05970"/>
    </source>
</evidence>
<dbReference type="PANTHER" id="PTHR47642">
    <property type="entry name" value="ATP-DEPENDENT DNA HELICASE"/>
    <property type="match status" value="1"/>
</dbReference>
<proteinExistence type="predicted"/>
<comment type="caution">
    <text evidence="3">The sequence shown here is derived from an EMBL/GenBank/DDBJ whole genome shotgun (WGS) entry which is preliminary data.</text>
</comment>
<dbReference type="GO" id="GO:0003678">
    <property type="term" value="F:DNA helicase activity"/>
    <property type="evidence" value="ECO:0007669"/>
    <property type="project" value="InterPro"/>
</dbReference>
<gene>
    <name evidence="3" type="ORF">COX80_01475</name>
</gene>
<dbReference type="AlphaFoldDB" id="A0A2M7VBF9"/>
<accession>A0A2M7VBF9</accession>
<dbReference type="GO" id="GO:0006281">
    <property type="term" value="P:DNA repair"/>
    <property type="evidence" value="ECO:0007669"/>
    <property type="project" value="InterPro"/>
</dbReference>
<dbReference type="SUPFAM" id="SSF52540">
    <property type="entry name" value="P-loop containing nucleoside triphosphate hydrolases"/>
    <property type="match status" value="2"/>
</dbReference>
<dbReference type="InterPro" id="IPR051055">
    <property type="entry name" value="PIF1_helicase"/>
</dbReference>
<dbReference type="Gene3D" id="3.40.50.300">
    <property type="entry name" value="P-loop containing nucleotide triphosphate hydrolases"/>
    <property type="match status" value="2"/>
</dbReference>
<dbReference type="Pfam" id="PF05970">
    <property type="entry name" value="PIF1"/>
    <property type="match status" value="1"/>
</dbReference>
<protein>
    <submittedName>
        <fullName evidence="3">AAA family ATPase</fullName>
    </submittedName>
</protein>
<dbReference type="FunFam" id="3.40.50.300:FF:001498">
    <property type="entry name" value="ATP-dependent DNA helicase"/>
    <property type="match status" value="1"/>
</dbReference>
<evidence type="ECO:0000313" key="4">
    <source>
        <dbReference type="Proteomes" id="UP000231453"/>
    </source>
</evidence>
<dbReference type="EMBL" id="PFPL01000023">
    <property type="protein sequence ID" value="PIZ96409.1"/>
    <property type="molecule type" value="Genomic_DNA"/>
</dbReference>
<name>A0A2M7VBF9_9BACT</name>
<organism evidence="3 4">
    <name type="scientific">Candidatus Magasanikbacteria bacterium CG_4_10_14_0_2_um_filter_33_14</name>
    <dbReference type="NCBI Taxonomy" id="1974636"/>
    <lineage>
        <taxon>Bacteria</taxon>
        <taxon>Candidatus Magasanikiibacteriota</taxon>
    </lineage>
</organism>
<feature type="compositionally biased region" description="Basic residues" evidence="1">
    <location>
        <begin position="19"/>
        <end position="29"/>
    </location>
</feature>
<feature type="domain" description="DNA helicase Pif1-like DEAD-box helicase" evidence="2">
    <location>
        <begin position="44"/>
        <end position="247"/>
    </location>
</feature>
<dbReference type="InterPro" id="IPR027417">
    <property type="entry name" value="P-loop_NTPase"/>
</dbReference>
<reference evidence="4" key="1">
    <citation type="submission" date="2017-09" db="EMBL/GenBank/DDBJ databases">
        <title>Depth-based differentiation of microbial function through sediment-hosted aquifers and enrichment of novel symbionts in the deep terrestrial subsurface.</title>
        <authorList>
            <person name="Probst A.J."/>
            <person name="Ladd B."/>
            <person name="Jarett J.K."/>
            <person name="Geller-Mcgrath D.E."/>
            <person name="Sieber C.M.K."/>
            <person name="Emerson J.B."/>
            <person name="Anantharaman K."/>
            <person name="Thomas B.C."/>
            <person name="Malmstrom R."/>
            <person name="Stieglmeier M."/>
            <person name="Klingl A."/>
            <person name="Woyke T."/>
            <person name="Ryan C.M."/>
            <person name="Banfield J.F."/>
        </authorList>
    </citation>
    <scope>NUCLEOTIDE SEQUENCE [LARGE SCALE GENOMIC DNA]</scope>
</reference>
<sequence>MKRTTKKTKSDESSTFKTFFKKANRKRRESQKNTNIEAPTDFELNKEKREIIDLLENSDRNVFLTGKAGTGKSHFLKHFRATTKKNVVVLAFTGVAALNVQGQTIHSFFRFHPGSTADSIRRFPDEENNIYKKIDIIIIDEISMVRADLLDLVDKFMRLNGNRPNEPFGGVQIFAIGDLYQLPPIVTGEDDLFLRLNYESPYFFDARSFSDANFFKMELNKVYRQDNKKQNKFIKALDKIRTCTFAQEDIDFINQRFEKNYKKPDNEYVLSIVPTNRVADTINKHEMDKLKTKAVTYEGTLSGDFKPKDMPTELNLILKEGSQVMILNNDPAGRWVNGDIAKVIKTEKESVRVLFDDNTFEDITSFTRDAIRFVYDKENKKIEQEIVGSFTQLPLKLAWAVTIHKGQGKTFDKVHIDFGSGTFVHGQAYVALSRCRTLEGMTLTTPLLARYIFIDERVKKFMDLNK</sequence>
<feature type="region of interest" description="Disordered" evidence="1">
    <location>
        <begin position="1"/>
        <end position="38"/>
    </location>
</feature>
<dbReference type="CDD" id="cd18809">
    <property type="entry name" value="SF1_C_RecD"/>
    <property type="match status" value="1"/>
</dbReference>
<dbReference type="GO" id="GO:0000723">
    <property type="term" value="P:telomere maintenance"/>
    <property type="evidence" value="ECO:0007669"/>
    <property type="project" value="InterPro"/>
</dbReference>
<dbReference type="Proteomes" id="UP000231453">
    <property type="component" value="Unassembled WGS sequence"/>
</dbReference>